<dbReference type="EMBL" id="CM004471">
    <property type="protein sequence ID" value="OCT86821.1"/>
    <property type="molecule type" value="Genomic_DNA"/>
</dbReference>
<dbReference type="Proteomes" id="UP000694892">
    <property type="component" value="Chromosome 3S"/>
</dbReference>
<accession>A0A974HR44</accession>
<sequence>MFMMFIYYYLWLQIIQLTLFSLPYTQIVAQFGDLVYPIMINDQITWVHLWTHTAVSQWDFPNCHWEIPVSVFLIKSHLLASQRDRLIWDFAYLFPRGDYSVSLIPSIISMLHTTCPQLFQVLNSKLLMANDKQFPRI</sequence>
<evidence type="ECO:0000313" key="1">
    <source>
        <dbReference type="EMBL" id="OCT86821.1"/>
    </source>
</evidence>
<evidence type="ECO:0000313" key="2">
    <source>
        <dbReference type="Proteomes" id="UP000694892"/>
    </source>
</evidence>
<proteinExistence type="predicted"/>
<protein>
    <submittedName>
        <fullName evidence="1">Uncharacterized protein</fullName>
    </submittedName>
</protein>
<gene>
    <name evidence="1" type="ORF">XELAEV_18020511mg</name>
</gene>
<dbReference type="AlphaFoldDB" id="A0A974HR44"/>
<name>A0A974HR44_XENLA</name>
<organism evidence="1 2">
    <name type="scientific">Xenopus laevis</name>
    <name type="common">African clawed frog</name>
    <dbReference type="NCBI Taxonomy" id="8355"/>
    <lineage>
        <taxon>Eukaryota</taxon>
        <taxon>Metazoa</taxon>
        <taxon>Chordata</taxon>
        <taxon>Craniata</taxon>
        <taxon>Vertebrata</taxon>
        <taxon>Euteleostomi</taxon>
        <taxon>Amphibia</taxon>
        <taxon>Batrachia</taxon>
        <taxon>Anura</taxon>
        <taxon>Pipoidea</taxon>
        <taxon>Pipidae</taxon>
        <taxon>Xenopodinae</taxon>
        <taxon>Xenopus</taxon>
        <taxon>Xenopus</taxon>
    </lineage>
</organism>
<reference evidence="2" key="1">
    <citation type="journal article" date="2016" name="Nature">
        <title>Genome evolution in the allotetraploid frog Xenopus laevis.</title>
        <authorList>
            <person name="Session A.M."/>
            <person name="Uno Y."/>
            <person name="Kwon T."/>
            <person name="Chapman J.A."/>
            <person name="Toyoda A."/>
            <person name="Takahashi S."/>
            <person name="Fukui A."/>
            <person name="Hikosaka A."/>
            <person name="Suzuki A."/>
            <person name="Kondo M."/>
            <person name="van Heeringen S.J."/>
            <person name="Quigley I."/>
            <person name="Heinz S."/>
            <person name="Ogino H."/>
            <person name="Ochi H."/>
            <person name="Hellsten U."/>
            <person name="Lyons J.B."/>
            <person name="Simakov O."/>
            <person name="Putnam N."/>
            <person name="Stites J."/>
            <person name="Kuroki Y."/>
            <person name="Tanaka T."/>
            <person name="Michiue T."/>
            <person name="Watanabe M."/>
            <person name="Bogdanovic O."/>
            <person name="Lister R."/>
            <person name="Georgiou G."/>
            <person name="Paranjpe S.S."/>
            <person name="van Kruijsbergen I."/>
            <person name="Shu S."/>
            <person name="Carlson J."/>
            <person name="Kinoshita T."/>
            <person name="Ohta Y."/>
            <person name="Mawaribuchi S."/>
            <person name="Jenkins J."/>
            <person name="Grimwood J."/>
            <person name="Schmutz J."/>
            <person name="Mitros T."/>
            <person name="Mozaffari S.V."/>
            <person name="Suzuki Y."/>
            <person name="Haramoto Y."/>
            <person name="Yamamoto T.S."/>
            <person name="Takagi C."/>
            <person name="Heald R."/>
            <person name="Miller K."/>
            <person name="Haudenschild C."/>
            <person name="Kitzman J."/>
            <person name="Nakayama T."/>
            <person name="Izutsu Y."/>
            <person name="Robert J."/>
            <person name="Fortriede J."/>
            <person name="Burns K."/>
            <person name="Lotay V."/>
            <person name="Karimi K."/>
            <person name="Yasuoka Y."/>
            <person name="Dichmann D.S."/>
            <person name="Flajnik M.F."/>
            <person name="Houston D.W."/>
            <person name="Shendure J."/>
            <person name="DuPasquier L."/>
            <person name="Vize P.D."/>
            <person name="Zorn A.M."/>
            <person name="Ito M."/>
            <person name="Marcotte E.M."/>
            <person name="Wallingford J.B."/>
            <person name="Ito Y."/>
            <person name="Asashima M."/>
            <person name="Ueno N."/>
            <person name="Matsuda Y."/>
            <person name="Veenstra G.J."/>
            <person name="Fujiyama A."/>
            <person name="Harland R.M."/>
            <person name="Taira M."/>
            <person name="Rokhsar D.S."/>
        </authorList>
    </citation>
    <scope>NUCLEOTIDE SEQUENCE [LARGE SCALE GENOMIC DNA]</scope>
    <source>
        <strain evidence="2">J</strain>
    </source>
</reference>